<dbReference type="Proteomes" id="UP000789901">
    <property type="component" value="Unassembled WGS sequence"/>
</dbReference>
<sequence length="227" mass="26532">MPQHKPILKKRSKREWVIVDENKENQPTIGRVATKRACFTDIVCYENNSKGKSQAGERSSNRVLQEKLSNKVKRTRTEKLIDISLWVKYAKGEMNLELEPEHFINRSEESSILSEKVKSLQSKKEEIRVMIEEPTKEGGEANVSIRVKWVMIEKQSGHSTKKLMMRSTRKAWAKKEEEILDSIKEELKQKEKIDLGLALERMNLSKNKAQDIAVTFLNKWLTFFQRE</sequence>
<evidence type="ECO:0000313" key="2">
    <source>
        <dbReference type="Proteomes" id="UP000789901"/>
    </source>
</evidence>
<feature type="non-terminal residue" evidence="1">
    <location>
        <position position="227"/>
    </location>
</feature>
<accession>A0ABN7VNG9</accession>
<keyword evidence="2" id="KW-1185">Reference proteome</keyword>
<gene>
    <name evidence="1" type="ORF">GMARGA_LOCUS20760</name>
</gene>
<protein>
    <submittedName>
        <fullName evidence="1">15022_t:CDS:1</fullName>
    </submittedName>
</protein>
<evidence type="ECO:0000313" key="1">
    <source>
        <dbReference type="EMBL" id="CAG8787972.1"/>
    </source>
</evidence>
<dbReference type="EMBL" id="CAJVQB010018531">
    <property type="protein sequence ID" value="CAG8787972.1"/>
    <property type="molecule type" value="Genomic_DNA"/>
</dbReference>
<comment type="caution">
    <text evidence="1">The sequence shown here is derived from an EMBL/GenBank/DDBJ whole genome shotgun (WGS) entry which is preliminary data.</text>
</comment>
<proteinExistence type="predicted"/>
<organism evidence="1 2">
    <name type="scientific">Gigaspora margarita</name>
    <dbReference type="NCBI Taxonomy" id="4874"/>
    <lineage>
        <taxon>Eukaryota</taxon>
        <taxon>Fungi</taxon>
        <taxon>Fungi incertae sedis</taxon>
        <taxon>Mucoromycota</taxon>
        <taxon>Glomeromycotina</taxon>
        <taxon>Glomeromycetes</taxon>
        <taxon>Diversisporales</taxon>
        <taxon>Gigasporaceae</taxon>
        <taxon>Gigaspora</taxon>
    </lineage>
</organism>
<name>A0ABN7VNG9_GIGMA</name>
<reference evidence="1 2" key="1">
    <citation type="submission" date="2021-06" db="EMBL/GenBank/DDBJ databases">
        <authorList>
            <person name="Kallberg Y."/>
            <person name="Tangrot J."/>
            <person name="Rosling A."/>
        </authorList>
    </citation>
    <scope>NUCLEOTIDE SEQUENCE [LARGE SCALE GENOMIC DNA]</scope>
    <source>
        <strain evidence="1 2">120-4 pot B 10/14</strain>
    </source>
</reference>